<dbReference type="EMBL" id="RPFZ01000001">
    <property type="protein sequence ID" value="RPF70328.1"/>
    <property type="molecule type" value="Genomic_DNA"/>
</dbReference>
<reference evidence="2 3" key="1">
    <citation type="submission" date="2018-11" db="EMBL/GenBank/DDBJ databases">
        <title>Erythrobacter spongiae sp. nov., isolated from a marine sponge.</title>
        <authorList>
            <person name="Zhuang L."/>
            <person name="Luo L."/>
        </authorList>
    </citation>
    <scope>NUCLEOTIDE SEQUENCE [LARGE SCALE GENOMIC DNA]</scope>
    <source>
        <strain evidence="2 3">HN-E23</strain>
    </source>
</reference>
<dbReference type="InterPro" id="IPR011990">
    <property type="entry name" value="TPR-like_helical_dom_sf"/>
</dbReference>
<evidence type="ECO:0008006" key="4">
    <source>
        <dbReference type="Google" id="ProtNLM"/>
    </source>
</evidence>
<dbReference type="RefSeq" id="WP_123877685.1">
    <property type="nucleotide sequence ID" value="NZ_RPFZ01000001.1"/>
</dbReference>
<gene>
    <name evidence="2" type="ORF">EG799_00795</name>
</gene>
<evidence type="ECO:0000256" key="1">
    <source>
        <dbReference type="SAM" id="SignalP"/>
    </source>
</evidence>
<dbReference type="SUPFAM" id="SSF48452">
    <property type="entry name" value="TPR-like"/>
    <property type="match status" value="1"/>
</dbReference>
<accession>A0A3N5D742</accession>
<evidence type="ECO:0000313" key="2">
    <source>
        <dbReference type="EMBL" id="RPF70328.1"/>
    </source>
</evidence>
<name>A0A3N5D742_9SPHN</name>
<dbReference type="Gene3D" id="1.25.40.10">
    <property type="entry name" value="Tetratricopeptide repeat domain"/>
    <property type="match status" value="1"/>
</dbReference>
<dbReference type="OrthoDB" id="7325958at2"/>
<feature type="chain" id="PRO_5017941099" description="Tetratricopeptide repeat protein" evidence="1">
    <location>
        <begin position="44"/>
        <end position="434"/>
    </location>
</feature>
<keyword evidence="1" id="KW-0732">Signal</keyword>
<dbReference type="AlphaFoldDB" id="A0A3N5D742"/>
<protein>
    <recommendedName>
        <fullName evidence="4">Tetratricopeptide repeat protein</fullName>
    </recommendedName>
</protein>
<comment type="caution">
    <text evidence="2">The sequence shown here is derived from an EMBL/GenBank/DDBJ whole genome shotgun (WGS) entry which is preliminary data.</text>
</comment>
<feature type="signal peptide" evidence="1">
    <location>
        <begin position="1"/>
        <end position="43"/>
    </location>
</feature>
<evidence type="ECO:0000313" key="3">
    <source>
        <dbReference type="Proteomes" id="UP000275232"/>
    </source>
</evidence>
<keyword evidence="3" id="KW-1185">Reference proteome</keyword>
<proteinExistence type="predicted"/>
<organism evidence="2 3">
    <name type="scientific">Aurantiacibacter spongiae</name>
    <dbReference type="NCBI Taxonomy" id="2488860"/>
    <lineage>
        <taxon>Bacteria</taxon>
        <taxon>Pseudomonadati</taxon>
        <taxon>Pseudomonadota</taxon>
        <taxon>Alphaproteobacteria</taxon>
        <taxon>Sphingomonadales</taxon>
        <taxon>Erythrobacteraceae</taxon>
        <taxon>Aurantiacibacter</taxon>
    </lineage>
</organism>
<dbReference type="Proteomes" id="UP000275232">
    <property type="component" value="Unassembled WGS sequence"/>
</dbReference>
<sequence length="434" mass="47171">MNRANHPTRRHSVRGPVARLAMAAALAGGAALGSLALSAPAQAQDQQQEERQREFTPAFVEVYQPVAAMLEGEAANPEGARAQIGSVEAAAQSPDDRYAAGNLILSIGNKLNDPALQRRGLEMMLATNTVPASELARFNFFVGQLAYNAGDYAAARSAVEAAMAANYTDNDNDPGNDPEYIIIQSYVAEDNPTAAVDYTVQAAQRRLDAGQPVPERWLLRALQTTYDSELAPQAVDVSDLLLKTHPTEQNWKNAIQVVNALTEFPEDQRVDLYRLMQAAGVLDERTTMIRFIEDLDPRIMANEVGDILALGLQNGQFSATDSYYTEVKPIVDERAPLDRREIDTTIAQARSGDSLDAMNAGDVLYSLDDYARAAEMYQLAIEKGADADTARTRLGIAQTMQGDYAAAQTTFGQVDGQREPIARLWAIYAAQQAG</sequence>